<reference evidence="1" key="1">
    <citation type="submission" date="2018-07" db="EMBL/GenBank/DDBJ databases">
        <authorList>
            <person name="Quirk P.G."/>
            <person name="Krulwich T.A."/>
        </authorList>
    </citation>
    <scope>NUCLEOTIDE SEQUENCE</scope>
</reference>
<name>A0A336M2H3_CULSO</name>
<organism evidence="1">
    <name type="scientific">Culicoides sonorensis</name>
    <name type="common">Biting midge</name>
    <dbReference type="NCBI Taxonomy" id="179676"/>
    <lineage>
        <taxon>Eukaryota</taxon>
        <taxon>Metazoa</taxon>
        <taxon>Ecdysozoa</taxon>
        <taxon>Arthropoda</taxon>
        <taxon>Hexapoda</taxon>
        <taxon>Insecta</taxon>
        <taxon>Pterygota</taxon>
        <taxon>Neoptera</taxon>
        <taxon>Endopterygota</taxon>
        <taxon>Diptera</taxon>
        <taxon>Nematocera</taxon>
        <taxon>Chironomoidea</taxon>
        <taxon>Ceratopogonidae</taxon>
        <taxon>Ceratopogoninae</taxon>
        <taxon>Culicoides</taxon>
        <taxon>Monoculicoides</taxon>
    </lineage>
</organism>
<evidence type="ECO:0000313" key="1">
    <source>
        <dbReference type="EMBL" id="SSX22577.1"/>
    </source>
</evidence>
<gene>
    <name evidence="1" type="primary">CSON007020</name>
</gene>
<sequence length="81" mass="9276">MLKSKTAVYSNQKKSCASLGVTYQKDEVNQFWSTANLNLNEEADRLKTFRLFERKGDCNVSQNFALMSLTGLFFDSSFFSQ</sequence>
<protein>
    <submittedName>
        <fullName evidence="1">CSON007020 protein</fullName>
    </submittedName>
</protein>
<accession>A0A336M2H3</accession>
<proteinExistence type="predicted"/>
<dbReference type="EMBL" id="UFQT01000264">
    <property type="protein sequence ID" value="SSX22577.1"/>
    <property type="molecule type" value="Genomic_DNA"/>
</dbReference>
<dbReference type="VEuPathDB" id="VectorBase:CSON007020"/>
<dbReference type="AlphaFoldDB" id="A0A336M2H3"/>